<keyword evidence="8 13" id="KW-0548">Nucleotidyltransferase</keyword>
<dbReference type="STRING" id="649638.Trad_1028"/>
<dbReference type="Pfam" id="PF03481">
    <property type="entry name" value="Sua5_C"/>
    <property type="match status" value="1"/>
</dbReference>
<gene>
    <name evidence="16" type="ordered locus">Trad_1028</name>
</gene>
<dbReference type="GO" id="GO:0003725">
    <property type="term" value="F:double-stranded RNA binding"/>
    <property type="evidence" value="ECO:0007669"/>
    <property type="project" value="UniProtKB-UniRule"/>
</dbReference>
<feature type="binding site" evidence="14">
    <location>
        <position position="137"/>
    </location>
    <ligand>
        <name>L-threonine</name>
        <dbReference type="ChEBI" id="CHEBI:57926"/>
    </ligand>
</feature>
<evidence type="ECO:0000256" key="7">
    <source>
        <dbReference type="ARBA" id="ARBA00022694"/>
    </source>
</evidence>
<evidence type="ECO:0000256" key="4">
    <source>
        <dbReference type="ARBA" id="ARBA00015492"/>
    </source>
</evidence>
<feature type="binding site" evidence="14">
    <location>
        <position position="195"/>
    </location>
    <ligand>
        <name>ATP</name>
        <dbReference type="ChEBI" id="CHEBI:30616"/>
    </ligand>
</feature>
<accession>D7CVC7</accession>
<feature type="binding site" evidence="14">
    <location>
        <position position="31"/>
    </location>
    <ligand>
        <name>L-threonine</name>
        <dbReference type="ChEBI" id="CHEBI:57926"/>
    </ligand>
</feature>
<feature type="binding site" evidence="14">
    <location>
        <position position="242"/>
    </location>
    <ligand>
        <name>ATP</name>
        <dbReference type="ChEBI" id="CHEBI:30616"/>
    </ligand>
</feature>
<feature type="binding site" evidence="14">
    <location>
        <position position="139"/>
    </location>
    <ligand>
        <name>ATP</name>
        <dbReference type="ChEBI" id="CHEBI:30616"/>
    </ligand>
</feature>
<evidence type="ECO:0000256" key="10">
    <source>
        <dbReference type="ARBA" id="ARBA00022840"/>
    </source>
</evidence>
<evidence type="ECO:0000313" key="16">
    <source>
        <dbReference type="EMBL" id="ADI14155.1"/>
    </source>
</evidence>
<dbReference type="InterPro" id="IPR005145">
    <property type="entry name" value="Sua5_C"/>
</dbReference>
<reference evidence="16 17" key="2">
    <citation type="journal article" date="2011" name="Stand. Genomic Sci.">
        <title>Complete genome sequence of Truepera radiovictrix type strain (RQ-24).</title>
        <authorList>
            <person name="Ivanova N."/>
            <person name="Rohde C."/>
            <person name="Munk C."/>
            <person name="Nolan M."/>
            <person name="Lucas S."/>
            <person name="Del Rio T.G."/>
            <person name="Tice H."/>
            <person name="Deshpande S."/>
            <person name="Cheng J.F."/>
            <person name="Tapia R."/>
            <person name="Han C."/>
            <person name="Goodwin L."/>
            <person name="Pitluck S."/>
            <person name="Liolios K."/>
            <person name="Mavromatis K."/>
            <person name="Mikhailova N."/>
            <person name="Pati A."/>
            <person name="Chen A."/>
            <person name="Palaniappan K."/>
            <person name="Land M."/>
            <person name="Hauser L."/>
            <person name="Chang Y.J."/>
            <person name="Jeffries C.D."/>
            <person name="Brambilla E."/>
            <person name="Rohde M."/>
            <person name="Goker M."/>
            <person name="Tindall B.J."/>
            <person name="Woyke T."/>
            <person name="Bristow J."/>
            <person name="Eisen J.A."/>
            <person name="Markowitz V."/>
            <person name="Hugenholtz P."/>
            <person name="Kyrpides N.C."/>
            <person name="Klenk H.P."/>
            <person name="Lapidus A."/>
        </authorList>
    </citation>
    <scope>NUCLEOTIDE SEQUENCE [LARGE SCALE GENOMIC DNA]</scope>
    <source>
        <strain evidence="17">DSM 17093 / CIP 108686 / LMG 22925 / RQ-24</strain>
    </source>
</reference>
<keyword evidence="5 13" id="KW-0963">Cytoplasm</keyword>
<dbReference type="InterPro" id="IPR017945">
    <property type="entry name" value="DHBP_synth_RibB-like_a/b_dom"/>
</dbReference>
<feature type="binding site" evidence="14">
    <location>
        <position position="54"/>
    </location>
    <ligand>
        <name>ATP</name>
        <dbReference type="ChEBI" id="CHEBI:30616"/>
    </ligand>
</feature>
<dbReference type="KEGG" id="tra:Trad_1028"/>
<comment type="subcellular location">
    <subcellularLocation>
        <location evidence="1 13">Cytoplasm</location>
    </subcellularLocation>
</comment>
<dbReference type="GO" id="GO:0005524">
    <property type="term" value="F:ATP binding"/>
    <property type="evidence" value="ECO:0007669"/>
    <property type="project" value="UniProtKB-UniRule"/>
</dbReference>
<dbReference type="GO" id="GO:0008033">
    <property type="term" value="P:tRNA processing"/>
    <property type="evidence" value="ECO:0007669"/>
    <property type="project" value="UniProtKB-KW"/>
</dbReference>
<evidence type="ECO:0000256" key="12">
    <source>
        <dbReference type="ARBA" id="ARBA00048366"/>
    </source>
</evidence>
<evidence type="ECO:0000256" key="13">
    <source>
        <dbReference type="PIRNR" id="PIRNR004930"/>
    </source>
</evidence>
<feature type="binding site" evidence="14">
    <location>
        <position position="117"/>
    </location>
    <ligand>
        <name>L-threonine</name>
        <dbReference type="ChEBI" id="CHEBI:57926"/>
    </ligand>
</feature>
<keyword evidence="6 13" id="KW-0808">Transferase</keyword>
<evidence type="ECO:0000256" key="11">
    <source>
        <dbReference type="ARBA" id="ARBA00029774"/>
    </source>
</evidence>
<evidence type="ECO:0000313" key="17">
    <source>
        <dbReference type="Proteomes" id="UP000000379"/>
    </source>
</evidence>
<dbReference type="eggNOG" id="COG0009">
    <property type="taxonomic scope" value="Bacteria"/>
</dbReference>
<dbReference type="Proteomes" id="UP000000379">
    <property type="component" value="Chromosome"/>
</dbReference>
<dbReference type="InterPro" id="IPR010923">
    <property type="entry name" value="T(6)A37_SUA5"/>
</dbReference>
<feature type="binding site" evidence="14">
    <location>
        <position position="176"/>
    </location>
    <ligand>
        <name>L-threonine</name>
        <dbReference type="ChEBI" id="CHEBI:57926"/>
    </ligand>
</feature>
<comment type="similarity">
    <text evidence="2 13">Belongs to the SUA5 family.</text>
</comment>
<evidence type="ECO:0000259" key="15">
    <source>
        <dbReference type="PROSITE" id="PS51163"/>
    </source>
</evidence>
<feature type="binding site" evidence="14">
    <location>
        <position position="147"/>
    </location>
    <ligand>
        <name>ATP</name>
        <dbReference type="ChEBI" id="CHEBI:30616"/>
    </ligand>
</feature>
<reference evidence="17" key="1">
    <citation type="submission" date="2010-05" db="EMBL/GenBank/DDBJ databases">
        <title>The complete genome of Truepera radiovictris DSM 17093.</title>
        <authorList>
            <consortium name="US DOE Joint Genome Institute (JGI-PGF)"/>
            <person name="Lucas S."/>
            <person name="Copeland A."/>
            <person name="Lapidus A."/>
            <person name="Glavina del Rio T."/>
            <person name="Dalin E."/>
            <person name="Tice H."/>
            <person name="Bruce D."/>
            <person name="Goodwin L."/>
            <person name="Pitluck S."/>
            <person name="Kyrpides N."/>
            <person name="Mavromatis K."/>
            <person name="Ovchinnikova G."/>
            <person name="Munk A.C."/>
            <person name="Detter J.C."/>
            <person name="Han C."/>
            <person name="Tapia R."/>
            <person name="Land M."/>
            <person name="Hauser L."/>
            <person name="Markowitz V."/>
            <person name="Cheng J.-F."/>
            <person name="Hugenholtz P."/>
            <person name="Woyke T."/>
            <person name="Wu D."/>
            <person name="Tindall B."/>
            <person name="Pomrenke H.G."/>
            <person name="Brambilla E."/>
            <person name="Klenk H.-P."/>
            <person name="Eisen J.A."/>
        </authorList>
    </citation>
    <scope>NUCLEOTIDE SEQUENCE [LARGE SCALE GENOMIC DNA]</scope>
    <source>
        <strain evidence="17">DSM 17093 / CIP 108686 / LMG 22925 / RQ-24</strain>
    </source>
</reference>
<dbReference type="Pfam" id="PF01300">
    <property type="entry name" value="Sua5_yciO_yrdC"/>
    <property type="match status" value="1"/>
</dbReference>
<comment type="function">
    <text evidence="13">Required for the formation of a threonylcarbamoyl group on adenosine at position 37 (t(6)A37) in tRNAs that read codons beginning with adenine.</text>
</comment>
<dbReference type="InterPro" id="IPR006070">
    <property type="entry name" value="Sua5-like_dom"/>
</dbReference>
<dbReference type="PROSITE" id="PS51163">
    <property type="entry name" value="YRDC"/>
    <property type="match status" value="1"/>
</dbReference>
<dbReference type="NCBIfam" id="TIGR00057">
    <property type="entry name" value="L-threonylcarbamoyladenylate synthase"/>
    <property type="match status" value="1"/>
</dbReference>
<dbReference type="InterPro" id="IPR038385">
    <property type="entry name" value="Sua5/YwlC_C"/>
</dbReference>
<name>D7CVC7_TRURR</name>
<proteinExistence type="inferred from homology"/>
<comment type="catalytic activity">
    <reaction evidence="12 13">
        <text>L-threonine + hydrogencarbonate + ATP = L-threonylcarbamoyladenylate + diphosphate + H2O</text>
        <dbReference type="Rhea" id="RHEA:36407"/>
        <dbReference type="ChEBI" id="CHEBI:15377"/>
        <dbReference type="ChEBI" id="CHEBI:17544"/>
        <dbReference type="ChEBI" id="CHEBI:30616"/>
        <dbReference type="ChEBI" id="CHEBI:33019"/>
        <dbReference type="ChEBI" id="CHEBI:57926"/>
        <dbReference type="ChEBI" id="CHEBI:73682"/>
        <dbReference type="EC" id="2.7.7.87"/>
    </reaction>
</comment>
<dbReference type="PIRSF" id="PIRSF004930">
    <property type="entry name" value="Tln_factor_SUA5"/>
    <property type="match status" value="1"/>
</dbReference>
<sequence>MARTHPVSPQHLTEAAEALRQGRLVAFPTETVYGLGADARNEAAVREIFRIKGRPADHPVIVHLPSAAHLEAWAVAVPELAYALAERFWPGPLTLVLQRHPSVLDAVTGAQATVGLRVPGHPVALALLDAFGGGVAAPSANRFGRISPTTAEHVRAELGDAVLVLDGGPCAVGLESTILDVSRVGDAEGAPRLLRPGGIALGALQEVARALGLEIEDAVQPGAGTRRGAPTPRVSGSLASHYAPATPARLTEDAAADLAAYWARHPRAGGVGEVAVLARRPQPPLGAAARALRRWRVLPETPADYGRLLYAALRELDALGCALLLVEAPPPTPEWAAVADRLRRATAPAASPNVPE</sequence>
<dbReference type="SUPFAM" id="SSF55821">
    <property type="entry name" value="YrdC/RibB"/>
    <property type="match status" value="1"/>
</dbReference>
<feature type="binding site" evidence="14">
    <location>
        <position position="113"/>
    </location>
    <ligand>
        <name>ATP</name>
        <dbReference type="ChEBI" id="CHEBI:30616"/>
    </ligand>
</feature>
<evidence type="ECO:0000256" key="2">
    <source>
        <dbReference type="ARBA" id="ARBA00007663"/>
    </source>
</evidence>
<keyword evidence="10 13" id="KW-0067">ATP-binding</keyword>
<feature type="binding site" evidence="14">
    <location>
        <position position="63"/>
    </location>
    <ligand>
        <name>ATP</name>
        <dbReference type="ChEBI" id="CHEBI:30616"/>
    </ligand>
</feature>
<evidence type="ECO:0000256" key="8">
    <source>
        <dbReference type="ARBA" id="ARBA00022695"/>
    </source>
</evidence>
<dbReference type="PANTHER" id="PTHR17490">
    <property type="entry name" value="SUA5"/>
    <property type="match status" value="1"/>
</dbReference>
<dbReference type="GO" id="GO:0000049">
    <property type="term" value="F:tRNA binding"/>
    <property type="evidence" value="ECO:0007669"/>
    <property type="project" value="TreeGrafter"/>
</dbReference>
<dbReference type="HOGENOM" id="CLU_031397_0_2_0"/>
<dbReference type="InterPro" id="IPR050156">
    <property type="entry name" value="TC-AMP_synthase_SUA5"/>
</dbReference>
<dbReference type="GO" id="GO:0061710">
    <property type="term" value="F:L-threonylcarbamoyladenylate synthase"/>
    <property type="evidence" value="ECO:0007669"/>
    <property type="project" value="UniProtKB-EC"/>
</dbReference>
<dbReference type="GO" id="GO:0006450">
    <property type="term" value="P:regulation of translational fidelity"/>
    <property type="evidence" value="ECO:0007669"/>
    <property type="project" value="TreeGrafter"/>
</dbReference>
<dbReference type="Gene3D" id="3.40.50.11030">
    <property type="entry name" value="Threonylcarbamoyl-AMP synthase, C-terminal domain"/>
    <property type="match status" value="1"/>
</dbReference>
<evidence type="ECO:0000256" key="9">
    <source>
        <dbReference type="ARBA" id="ARBA00022741"/>
    </source>
</evidence>
<keyword evidence="17" id="KW-1185">Reference proteome</keyword>
<keyword evidence="9 13" id="KW-0547">Nucleotide-binding</keyword>
<dbReference type="EMBL" id="CP002049">
    <property type="protein sequence ID" value="ADI14155.1"/>
    <property type="molecule type" value="Genomic_DNA"/>
</dbReference>
<protein>
    <recommendedName>
        <fullName evidence="4 13">Threonylcarbamoyl-AMP synthase</fullName>
        <shortName evidence="13">TC-AMP synthase</shortName>
        <ecNumber evidence="3 13">2.7.7.87</ecNumber>
    </recommendedName>
    <alternativeName>
        <fullName evidence="11 13">L-threonylcarbamoyladenylate synthase</fullName>
    </alternativeName>
</protein>
<evidence type="ECO:0000256" key="6">
    <source>
        <dbReference type="ARBA" id="ARBA00022679"/>
    </source>
</evidence>
<dbReference type="RefSeq" id="WP_013177526.1">
    <property type="nucleotide sequence ID" value="NC_014221.1"/>
</dbReference>
<dbReference type="AlphaFoldDB" id="D7CVC7"/>
<evidence type="ECO:0000256" key="14">
    <source>
        <dbReference type="PIRSR" id="PIRSR004930-1"/>
    </source>
</evidence>
<dbReference type="PANTHER" id="PTHR17490:SF16">
    <property type="entry name" value="THREONYLCARBAMOYL-AMP SYNTHASE"/>
    <property type="match status" value="1"/>
</dbReference>
<keyword evidence="7 13" id="KW-0819">tRNA processing</keyword>
<dbReference type="GO" id="GO:0005737">
    <property type="term" value="C:cytoplasm"/>
    <property type="evidence" value="ECO:0007669"/>
    <property type="project" value="UniProtKB-SubCell"/>
</dbReference>
<dbReference type="EC" id="2.7.7.87" evidence="3 13"/>
<feature type="domain" description="YrdC-like" evidence="15">
    <location>
        <begin position="9"/>
        <end position="199"/>
    </location>
</feature>
<organism evidence="16 17">
    <name type="scientific">Truepera radiovictrix (strain DSM 17093 / CIP 108686 / LMG 22925 / RQ-24)</name>
    <dbReference type="NCBI Taxonomy" id="649638"/>
    <lineage>
        <taxon>Bacteria</taxon>
        <taxon>Thermotogati</taxon>
        <taxon>Deinococcota</taxon>
        <taxon>Deinococci</taxon>
        <taxon>Trueperales</taxon>
        <taxon>Trueperaceae</taxon>
        <taxon>Truepera</taxon>
    </lineage>
</organism>
<evidence type="ECO:0000256" key="3">
    <source>
        <dbReference type="ARBA" id="ARBA00012584"/>
    </source>
</evidence>
<dbReference type="Gene3D" id="3.90.870.10">
    <property type="entry name" value="DHBP synthase"/>
    <property type="match status" value="1"/>
</dbReference>
<evidence type="ECO:0000256" key="1">
    <source>
        <dbReference type="ARBA" id="ARBA00004496"/>
    </source>
</evidence>
<dbReference type="OrthoDB" id="9814580at2"/>
<evidence type="ECO:0000256" key="5">
    <source>
        <dbReference type="ARBA" id="ARBA00022490"/>
    </source>
</evidence>